<proteinExistence type="inferred from homology"/>
<keyword evidence="4" id="KW-0493">Microtubule</keyword>
<evidence type="ECO:0000256" key="3">
    <source>
        <dbReference type="ARBA" id="ARBA00022614"/>
    </source>
</evidence>
<dbReference type="PROSITE" id="PS51450">
    <property type="entry name" value="LRR"/>
    <property type="match status" value="3"/>
</dbReference>
<gene>
    <name evidence="13" type="ORF">HaLaN_07107</name>
</gene>
<dbReference type="Proteomes" id="UP000485058">
    <property type="component" value="Unassembled WGS sequence"/>
</dbReference>
<dbReference type="GO" id="GO:0005930">
    <property type="term" value="C:axoneme"/>
    <property type="evidence" value="ECO:0007669"/>
    <property type="project" value="UniProtKB-SubCell"/>
</dbReference>
<keyword evidence="14" id="KW-1185">Reference proteome</keyword>
<evidence type="ECO:0000256" key="1">
    <source>
        <dbReference type="ARBA" id="ARBA00004430"/>
    </source>
</evidence>
<keyword evidence="8" id="KW-0206">Cytoskeleton</keyword>
<comment type="caution">
    <text evidence="13">The sequence shown here is derived from an EMBL/GenBank/DDBJ whole genome shotgun (WGS) entry which is preliminary data.</text>
</comment>
<evidence type="ECO:0000256" key="11">
    <source>
        <dbReference type="ARBA" id="ARBA00049760"/>
    </source>
</evidence>
<dbReference type="InterPro" id="IPR057125">
    <property type="entry name" value="NXF1/2/3/5-like_LRR"/>
</dbReference>
<dbReference type="EMBL" id="BLLF01000416">
    <property type="protein sequence ID" value="GFH11586.1"/>
    <property type="molecule type" value="Genomic_DNA"/>
</dbReference>
<dbReference type="AlphaFoldDB" id="A0A699YX52"/>
<dbReference type="Gene3D" id="3.80.10.10">
    <property type="entry name" value="Ribonuclease Inhibitor"/>
    <property type="match status" value="1"/>
</dbReference>
<dbReference type="Pfam" id="PF24048">
    <property type="entry name" value="LRR_NXF1-5"/>
    <property type="match status" value="1"/>
</dbReference>
<dbReference type="SUPFAM" id="SSF52058">
    <property type="entry name" value="L domain-like"/>
    <property type="match status" value="1"/>
</dbReference>
<dbReference type="PANTHER" id="PTHR15454">
    <property type="entry name" value="NISCHARIN RELATED"/>
    <property type="match status" value="1"/>
</dbReference>
<evidence type="ECO:0000256" key="8">
    <source>
        <dbReference type="ARBA" id="ARBA00023212"/>
    </source>
</evidence>
<dbReference type="GO" id="GO:0005874">
    <property type="term" value="C:microtubule"/>
    <property type="evidence" value="ECO:0007669"/>
    <property type="project" value="UniProtKB-KW"/>
</dbReference>
<evidence type="ECO:0000256" key="9">
    <source>
        <dbReference type="ARBA" id="ARBA00023273"/>
    </source>
</evidence>
<dbReference type="InterPro" id="IPR001611">
    <property type="entry name" value="Leu-rich_rpt"/>
</dbReference>
<keyword evidence="6" id="KW-0243">Dynein</keyword>
<keyword evidence="3" id="KW-0433">Leucine-rich repeat</keyword>
<dbReference type="SMART" id="SM00365">
    <property type="entry name" value="LRR_SD22"/>
    <property type="match status" value="4"/>
</dbReference>
<organism evidence="13 14">
    <name type="scientific">Haematococcus lacustris</name>
    <name type="common">Green alga</name>
    <name type="synonym">Haematococcus pluvialis</name>
    <dbReference type="NCBI Taxonomy" id="44745"/>
    <lineage>
        <taxon>Eukaryota</taxon>
        <taxon>Viridiplantae</taxon>
        <taxon>Chlorophyta</taxon>
        <taxon>core chlorophytes</taxon>
        <taxon>Chlorophyceae</taxon>
        <taxon>CS clade</taxon>
        <taxon>Chlamydomonadales</taxon>
        <taxon>Haematococcaceae</taxon>
        <taxon>Haematococcus</taxon>
    </lineage>
</organism>
<evidence type="ECO:0000256" key="4">
    <source>
        <dbReference type="ARBA" id="ARBA00022701"/>
    </source>
</evidence>
<comment type="similarity">
    <text evidence="10">Belongs to the dynein light chain LC1-type family.</text>
</comment>
<comment type="subcellular location">
    <subcellularLocation>
        <location evidence="1">Cytoplasm</location>
        <location evidence="1">Cytoskeleton</location>
        <location evidence="1">Cilium axoneme</location>
    </subcellularLocation>
</comment>
<keyword evidence="5" id="KW-0677">Repeat</keyword>
<dbReference type="GO" id="GO:0030286">
    <property type="term" value="C:dynein complex"/>
    <property type="evidence" value="ECO:0007669"/>
    <property type="project" value="UniProtKB-KW"/>
</dbReference>
<dbReference type="InterPro" id="IPR032675">
    <property type="entry name" value="LRR_dom_sf"/>
</dbReference>
<keyword evidence="7" id="KW-0505">Motor protein</keyword>
<evidence type="ECO:0000259" key="12">
    <source>
        <dbReference type="Pfam" id="PF24048"/>
    </source>
</evidence>
<sequence>MAKGMSIKDAIKVFEEKKGVVAAEVEKAGRAEWDVPSNREDGRNAIYAENVQVSVYMRTCDLLTDHHQVVSSLLVCRHLALSTNSIEKISSLSGMESLKILSLGRNLIKKIENLDAIADTLEELWISYNVIQSLSGIEKLQNLKVLLMSNNKIASWAEVDRLAGISSLEDLLLVGNPLYNDYKDNNALSDYRVEVIKRLPNIRKLDGIPVDVDEREQANAAKA</sequence>
<evidence type="ECO:0000313" key="13">
    <source>
        <dbReference type="EMBL" id="GFH11586.1"/>
    </source>
</evidence>
<evidence type="ECO:0000256" key="7">
    <source>
        <dbReference type="ARBA" id="ARBA00023175"/>
    </source>
</evidence>
<accession>A0A699YX52</accession>
<dbReference type="PANTHER" id="PTHR15454:SF73">
    <property type="entry name" value="DYNEIN AXONEMAL LIGHT CHAIN 1"/>
    <property type="match status" value="1"/>
</dbReference>
<evidence type="ECO:0000256" key="5">
    <source>
        <dbReference type="ARBA" id="ARBA00022737"/>
    </source>
</evidence>
<evidence type="ECO:0000313" key="14">
    <source>
        <dbReference type="Proteomes" id="UP000485058"/>
    </source>
</evidence>
<reference evidence="13 14" key="1">
    <citation type="submission" date="2020-02" db="EMBL/GenBank/DDBJ databases">
        <title>Draft genome sequence of Haematococcus lacustris strain NIES-144.</title>
        <authorList>
            <person name="Morimoto D."/>
            <person name="Nakagawa S."/>
            <person name="Yoshida T."/>
            <person name="Sawayama S."/>
        </authorList>
    </citation>
    <scope>NUCLEOTIDE SEQUENCE [LARGE SCALE GENOMIC DNA]</scope>
    <source>
        <strain evidence="13 14">NIES-144</strain>
    </source>
</reference>
<evidence type="ECO:0000256" key="2">
    <source>
        <dbReference type="ARBA" id="ARBA00022490"/>
    </source>
</evidence>
<name>A0A699YX52_HAELA</name>
<keyword evidence="2" id="KW-0963">Cytoplasm</keyword>
<feature type="domain" description="NXF1/2/3/5-like leucine-rich repeat" evidence="12">
    <location>
        <begin position="137"/>
        <end position="207"/>
    </location>
</feature>
<evidence type="ECO:0000256" key="10">
    <source>
        <dbReference type="ARBA" id="ARBA00049659"/>
    </source>
</evidence>
<dbReference type="FunFam" id="3.80.10.10:FF:000049">
    <property type="entry name" value="Dynein light chain 1"/>
    <property type="match status" value="1"/>
</dbReference>
<keyword evidence="9" id="KW-0966">Cell projection</keyword>
<evidence type="ECO:0000256" key="6">
    <source>
        <dbReference type="ARBA" id="ARBA00023017"/>
    </source>
</evidence>
<protein>
    <recommendedName>
        <fullName evidence="11">Dynein axonemal light chain 1</fullName>
    </recommendedName>
</protein>